<gene>
    <name evidence="2" type="primary">ABSGL_12162.1 scaffold 12710</name>
</gene>
<feature type="compositionally biased region" description="Polar residues" evidence="1">
    <location>
        <begin position="475"/>
        <end position="493"/>
    </location>
</feature>
<dbReference type="Pfam" id="PF13805">
    <property type="entry name" value="Pil1"/>
    <property type="match status" value="1"/>
</dbReference>
<dbReference type="InParanoid" id="A0A168R8C5"/>
<accession>A0A168R8C5</accession>
<feature type="region of interest" description="Disordered" evidence="1">
    <location>
        <begin position="318"/>
        <end position="435"/>
    </location>
</feature>
<dbReference type="GO" id="GO:0070941">
    <property type="term" value="P:eisosome assembly"/>
    <property type="evidence" value="ECO:0007669"/>
    <property type="project" value="TreeGrafter"/>
</dbReference>
<name>A0A168R8C5_ABSGL</name>
<feature type="compositionally biased region" description="Low complexity" evidence="1">
    <location>
        <begin position="392"/>
        <end position="409"/>
    </location>
</feature>
<evidence type="ECO:0000256" key="1">
    <source>
        <dbReference type="SAM" id="MobiDB-lite"/>
    </source>
</evidence>
<organism evidence="2">
    <name type="scientific">Absidia glauca</name>
    <name type="common">Pin mould</name>
    <dbReference type="NCBI Taxonomy" id="4829"/>
    <lineage>
        <taxon>Eukaryota</taxon>
        <taxon>Fungi</taxon>
        <taxon>Fungi incertae sedis</taxon>
        <taxon>Mucoromycota</taxon>
        <taxon>Mucoromycotina</taxon>
        <taxon>Mucoromycetes</taxon>
        <taxon>Mucorales</taxon>
        <taxon>Cunninghamellaceae</taxon>
        <taxon>Absidia</taxon>
    </lineage>
</organism>
<dbReference type="STRING" id="4829.A0A168R8C5"/>
<dbReference type="InterPro" id="IPR028245">
    <property type="entry name" value="PIL1/LSP1"/>
</dbReference>
<dbReference type="GO" id="GO:0036286">
    <property type="term" value="C:eisosome filament"/>
    <property type="evidence" value="ECO:0007669"/>
    <property type="project" value="TreeGrafter"/>
</dbReference>
<sequence length="500" mass="56357">MNFKDLQFSLGKLSSDVKSHMAKKNPLHKQDTKALSVWIFQERNDLATMRTLAYRRGETNKSFREWTTNGHEYWNDDDEFTDLQDIGDKLATLLTKANEVEQHYTARYQQYRHAIKAIREREDALCDDREKRRSLSARLAHLQKTNQTSPKRHEIETELAALDNDTQRAEIELGDFKRFALKEAFYIRFNAMVEYAEKMKMIGGFGKYIVDLLDVEPTTTTTGADVDTPSPPSTTDPATSTTTPVTHPSNMMRKPYTSETQATLILNDCLLALDQWAPSEDDERPTLANQAIHDAFDDEDANLLTEDDIKYYREQGLASLTSSSPSPVQQPPIYDGQQDKNHQQWNEKMAHSMQQNHPDPSLAALKKKDEARSESERNKNSATAQQPPPAYSPSISKVPSTPSTTTTETAAAGLVSSGHNEDARSTNPTSSLSQSSFSSAHVYHPELEGCQLDYYQVYRNKLLHPSHQPRPYSCFQQQFASGENSKASVQSTPKPGKSLG</sequence>
<dbReference type="Proteomes" id="UP000078561">
    <property type="component" value="Unassembled WGS sequence"/>
</dbReference>
<evidence type="ECO:0000313" key="3">
    <source>
        <dbReference type="Proteomes" id="UP000078561"/>
    </source>
</evidence>
<protein>
    <recommendedName>
        <fullName evidence="4">Eisosome component PIL1-domain-containing protein</fullName>
    </recommendedName>
</protein>
<keyword evidence="3" id="KW-1185">Reference proteome</keyword>
<dbReference type="GO" id="GO:0005886">
    <property type="term" value="C:plasma membrane"/>
    <property type="evidence" value="ECO:0007669"/>
    <property type="project" value="TreeGrafter"/>
</dbReference>
<dbReference type="PANTHER" id="PTHR31962:SF6">
    <property type="entry name" value="EISOSOME COMPONENT PIL1-DOMAIN-CONTAINING PROTEIN"/>
    <property type="match status" value="1"/>
</dbReference>
<feature type="region of interest" description="Disordered" evidence="1">
    <location>
        <begin position="220"/>
        <end position="253"/>
    </location>
</feature>
<dbReference type="AlphaFoldDB" id="A0A168R8C5"/>
<dbReference type="GO" id="GO:0006897">
    <property type="term" value="P:endocytosis"/>
    <property type="evidence" value="ECO:0007669"/>
    <property type="project" value="TreeGrafter"/>
</dbReference>
<feature type="compositionally biased region" description="Low complexity" evidence="1">
    <location>
        <begin position="235"/>
        <end position="246"/>
    </location>
</feature>
<evidence type="ECO:0000313" key="2">
    <source>
        <dbReference type="EMBL" id="SAM06274.1"/>
    </source>
</evidence>
<dbReference type="Gene3D" id="1.20.1270.60">
    <property type="entry name" value="Arfaptin homology (AH) domain/BAR domain"/>
    <property type="match status" value="1"/>
</dbReference>
<dbReference type="InterPro" id="IPR027267">
    <property type="entry name" value="AH/BAR_dom_sf"/>
</dbReference>
<evidence type="ECO:0008006" key="4">
    <source>
        <dbReference type="Google" id="ProtNLM"/>
    </source>
</evidence>
<feature type="compositionally biased region" description="Basic and acidic residues" evidence="1">
    <location>
        <begin position="366"/>
        <end position="379"/>
    </location>
</feature>
<dbReference type="OrthoDB" id="5599269at2759"/>
<dbReference type="EMBL" id="LT554579">
    <property type="protein sequence ID" value="SAM06274.1"/>
    <property type="molecule type" value="Genomic_DNA"/>
</dbReference>
<dbReference type="PANTHER" id="PTHR31962">
    <property type="entry name" value="SPHINGOLIPID LONG CHAIN BASE-RESPONSIVE PROTEIN PIL1"/>
    <property type="match status" value="1"/>
</dbReference>
<reference evidence="2" key="1">
    <citation type="submission" date="2016-04" db="EMBL/GenBank/DDBJ databases">
        <authorList>
            <person name="Evans L.H."/>
            <person name="Alamgir A."/>
            <person name="Owens N."/>
            <person name="Weber N.D."/>
            <person name="Virtaneva K."/>
            <person name="Barbian K."/>
            <person name="Babar A."/>
            <person name="Rosenke K."/>
        </authorList>
    </citation>
    <scope>NUCLEOTIDE SEQUENCE [LARGE SCALE GENOMIC DNA]</scope>
    <source>
        <strain evidence="2">CBS 101.48</strain>
    </source>
</reference>
<feature type="region of interest" description="Disordered" evidence="1">
    <location>
        <begin position="475"/>
        <end position="500"/>
    </location>
</feature>
<dbReference type="GO" id="GO:0008289">
    <property type="term" value="F:lipid binding"/>
    <property type="evidence" value="ECO:0007669"/>
    <property type="project" value="TreeGrafter"/>
</dbReference>
<dbReference type="FunCoup" id="A0A168R8C5">
    <property type="interactions" value="20"/>
</dbReference>
<proteinExistence type="predicted"/>